<accession>A0A1M6SKG6</accession>
<organism evidence="2 3">
    <name type="scientific">Xylanibacter ruminicola</name>
    <name type="common">Prevotella ruminicola</name>
    <dbReference type="NCBI Taxonomy" id="839"/>
    <lineage>
        <taxon>Bacteria</taxon>
        <taxon>Pseudomonadati</taxon>
        <taxon>Bacteroidota</taxon>
        <taxon>Bacteroidia</taxon>
        <taxon>Bacteroidales</taxon>
        <taxon>Prevotellaceae</taxon>
        <taxon>Xylanibacter</taxon>
    </lineage>
</organism>
<dbReference type="Proteomes" id="UP000184130">
    <property type="component" value="Unassembled WGS sequence"/>
</dbReference>
<evidence type="ECO:0000313" key="2">
    <source>
        <dbReference type="EMBL" id="SHK45146.1"/>
    </source>
</evidence>
<proteinExistence type="predicted"/>
<feature type="transmembrane region" description="Helical" evidence="1">
    <location>
        <begin position="128"/>
        <end position="149"/>
    </location>
</feature>
<dbReference type="AlphaFoldDB" id="A0A1M6SKG6"/>
<sequence length="150" mass="17341">MIRKFRWIDLALLPFGLCVLFLLLLGKLFGLTYKQISVVFNLWVQGAVLALSGLAPFGIAIYKLLESFSVGWLFLAIILAIYGIAYVYAFIKMLQHYHLPFNDAFDLCVMDLQLLAKKWHTTYQMVNLLIFILFYLILIGVNVIICYFLF</sequence>
<gene>
    <name evidence="2" type="ORF">SAMN05216463_103234</name>
</gene>
<keyword evidence="1" id="KW-1133">Transmembrane helix</keyword>
<dbReference type="EMBL" id="FRBD01000003">
    <property type="protein sequence ID" value="SHK45146.1"/>
    <property type="molecule type" value="Genomic_DNA"/>
</dbReference>
<feature type="transmembrane region" description="Helical" evidence="1">
    <location>
        <begin position="72"/>
        <end position="91"/>
    </location>
</feature>
<dbReference type="RefSeq" id="WP_139261361.1">
    <property type="nucleotide sequence ID" value="NZ_FRBD01000003.1"/>
</dbReference>
<protein>
    <submittedName>
        <fullName evidence="2">Uncharacterized protein</fullName>
    </submittedName>
</protein>
<name>A0A1M6SKG6_XYLRU</name>
<evidence type="ECO:0000256" key="1">
    <source>
        <dbReference type="SAM" id="Phobius"/>
    </source>
</evidence>
<evidence type="ECO:0000313" key="3">
    <source>
        <dbReference type="Proteomes" id="UP000184130"/>
    </source>
</evidence>
<keyword evidence="1" id="KW-0812">Transmembrane</keyword>
<keyword evidence="1" id="KW-0472">Membrane</keyword>
<feature type="transmembrane region" description="Helical" evidence="1">
    <location>
        <begin position="40"/>
        <end position="65"/>
    </location>
</feature>
<reference evidence="2 3" key="1">
    <citation type="submission" date="2016-11" db="EMBL/GenBank/DDBJ databases">
        <authorList>
            <person name="Jaros S."/>
            <person name="Januszkiewicz K."/>
            <person name="Wedrychowicz H."/>
        </authorList>
    </citation>
    <scope>NUCLEOTIDE SEQUENCE [LARGE SCALE GENOMIC DNA]</scope>
    <source>
        <strain evidence="2 3">KHT3</strain>
    </source>
</reference>
<dbReference type="OrthoDB" id="9860017at2"/>